<evidence type="ECO:0000256" key="10">
    <source>
        <dbReference type="ARBA" id="ARBA00030980"/>
    </source>
</evidence>
<dbReference type="GO" id="GO:0004674">
    <property type="term" value="F:protein serine/threonine kinase activity"/>
    <property type="evidence" value="ECO:0007669"/>
    <property type="project" value="UniProtKB-EC"/>
</dbReference>
<dbReference type="InterPro" id="IPR008266">
    <property type="entry name" value="Tyr_kinase_AS"/>
</dbReference>
<evidence type="ECO:0000256" key="6">
    <source>
        <dbReference type="ARBA" id="ARBA00022679"/>
    </source>
</evidence>
<dbReference type="PANTHER" id="PTHR44329:SF288">
    <property type="entry name" value="MITOGEN-ACTIVATED PROTEIN KINASE KINASE KINASE 20"/>
    <property type="match status" value="1"/>
</dbReference>
<dbReference type="AlphaFoldDB" id="A0A8H4UR23"/>
<evidence type="ECO:0000256" key="13">
    <source>
        <dbReference type="ARBA" id="ARBA00048679"/>
    </source>
</evidence>
<comment type="subunit">
    <text evidence="2">Component of the EKC/KEOPS complex composed of at least BUD32, CGI121, GON7, KAE1 and PCC1; the whole complex dimerizes.</text>
</comment>
<dbReference type="PROSITE" id="PS50011">
    <property type="entry name" value="PROTEIN_KINASE_DOM"/>
    <property type="match status" value="1"/>
</dbReference>
<evidence type="ECO:0000256" key="11">
    <source>
        <dbReference type="ARBA" id="ARBA00033194"/>
    </source>
</evidence>
<reference evidence="15" key="1">
    <citation type="journal article" date="2020" name="BMC Genomics">
        <title>Correction to: Identification and distribution of gene clusters required for synthesis of sphingolipid metabolism inhibitors in diverse species of the filamentous fungus Fusarium.</title>
        <authorList>
            <person name="Kim H.S."/>
            <person name="Lohmar J.M."/>
            <person name="Busman M."/>
            <person name="Brown D.W."/>
            <person name="Naumann T.A."/>
            <person name="Divon H.H."/>
            <person name="Lysoe E."/>
            <person name="Uhlig S."/>
            <person name="Proctor R.H."/>
        </authorList>
    </citation>
    <scope>NUCLEOTIDE SEQUENCE</scope>
    <source>
        <strain evidence="15">NRRL 22465</strain>
    </source>
</reference>
<dbReference type="InterPro" id="IPR000719">
    <property type="entry name" value="Prot_kinase_dom"/>
</dbReference>
<comment type="function">
    <text evidence="1">Component of the EKC/KEOPS complex that is required for the formation of a threonylcarbamoyl group on adenosine at position 37 (t(6)A37) in tRNAs that read codons beginning with adenine. The complex is probably involved in the transfer of the threonylcarbamoyl moiety of threonylcarbamoyl-AMP (TC-AMP) to the N6 group of A37. BUD32 has ATPase activity in the context of the EKC/KEOPS complex and likely plays a supporting role to the catalytic subunit KAE1. The EKC/KEOPS complex also promotes both telomere uncapping and telomere elongation. The complex is required for efficient recruitment of transcriptional coactivators.</text>
</comment>
<dbReference type="InterPro" id="IPR051681">
    <property type="entry name" value="Ser/Thr_Kinases-Pseudokinases"/>
</dbReference>
<evidence type="ECO:0000313" key="16">
    <source>
        <dbReference type="Proteomes" id="UP000635477"/>
    </source>
</evidence>
<comment type="catalytic activity">
    <reaction evidence="13">
        <text>L-seryl-[protein] + ATP = O-phospho-L-seryl-[protein] + ADP + H(+)</text>
        <dbReference type="Rhea" id="RHEA:17989"/>
        <dbReference type="Rhea" id="RHEA-COMP:9863"/>
        <dbReference type="Rhea" id="RHEA-COMP:11604"/>
        <dbReference type="ChEBI" id="CHEBI:15378"/>
        <dbReference type="ChEBI" id="CHEBI:29999"/>
        <dbReference type="ChEBI" id="CHEBI:30616"/>
        <dbReference type="ChEBI" id="CHEBI:83421"/>
        <dbReference type="ChEBI" id="CHEBI:456216"/>
        <dbReference type="EC" id="2.7.11.1"/>
    </reaction>
</comment>
<sequence length="338" mass="38794">MTYSATDFDNQSRQLRSEYKILRFETSNLYPGCEILAQETKKEDGVEKWSYWMADQSLHSGMRYVRLSNIPGTLSGEILRLRSNLPSLSEHWDIDGDIITEVKETPAPPEEEDFPLDFDCTSADIENLPLIEIDESKHFLKQCKYRREIDNLLKCQGGSCPGTQISPHLVHLLGRSPDGQLVFKKLRPWQYGISKNISLVDYKRWLLQLIEALKCLHSLGIVHRDLSLKNIMFSEEKRDLVLIDLESKWGTWFAPELTKTMDEKDLDASGWSEQSDIYDVGPLIKGWVYANVPINHLVEWPVPPPLDAVVKACMMTDPAKRPKLDELRAIIEAIHISE</sequence>
<dbReference type="Gene3D" id="1.10.510.10">
    <property type="entry name" value="Transferase(Phosphotransferase) domain 1"/>
    <property type="match status" value="1"/>
</dbReference>
<evidence type="ECO:0000256" key="12">
    <source>
        <dbReference type="ARBA" id="ARBA00047899"/>
    </source>
</evidence>
<dbReference type="SMART" id="SM00220">
    <property type="entry name" value="S_TKc"/>
    <property type="match status" value="1"/>
</dbReference>
<name>A0A8H4UR23_9HYPO</name>
<evidence type="ECO:0000256" key="1">
    <source>
        <dbReference type="ARBA" id="ARBA00003747"/>
    </source>
</evidence>
<keyword evidence="6" id="KW-0808">Transferase</keyword>
<evidence type="ECO:0000256" key="5">
    <source>
        <dbReference type="ARBA" id="ARBA00019973"/>
    </source>
</evidence>
<comment type="catalytic activity">
    <reaction evidence="12">
        <text>L-threonyl-[protein] + ATP = O-phospho-L-threonyl-[protein] + ADP + H(+)</text>
        <dbReference type="Rhea" id="RHEA:46608"/>
        <dbReference type="Rhea" id="RHEA-COMP:11060"/>
        <dbReference type="Rhea" id="RHEA-COMP:11605"/>
        <dbReference type="ChEBI" id="CHEBI:15378"/>
        <dbReference type="ChEBI" id="CHEBI:30013"/>
        <dbReference type="ChEBI" id="CHEBI:30616"/>
        <dbReference type="ChEBI" id="CHEBI:61977"/>
        <dbReference type="ChEBI" id="CHEBI:456216"/>
        <dbReference type="EC" id="2.7.11.1"/>
    </reaction>
</comment>
<dbReference type="OrthoDB" id="1668230at2759"/>
<dbReference type="GO" id="GO:0005524">
    <property type="term" value="F:ATP binding"/>
    <property type="evidence" value="ECO:0007669"/>
    <property type="project" value="UniProtKB-KW"/>
</dbReference>
<evidence type="ECO:0000256" key="9">
    <source>
        <dbReference type="ARBA" id="ARBA00022840"/>
    </source>
</evidence>
<dbReference type="InterPro" id="IPR011009">
    <property type="entry name" value="Kinase-like_dom_sf"/>
</dbReference>
<feature type="domain" description="Protein kinase" evidence="14">
    <location>
        <begin position="1"/>
        <end position="334"/>
    </location>
</feature>
<reference evidence="15" key="2">
    <citation type="submission" date="2020-05" db="EMBL/GenBank/DDBJ databases">
        <authorList>
            <person name="Kim H.-S."/>
            <person name="Proctor R.H."/>
            <person name="Brown D.W."/>
        </authorList>
    </citation>
    <scope>NUCLEOTIDE SEQUENCE</scope>
    <source>
        <strain evidence="15">NRRL 22465</strain>
    </source>
</reference>
<evidence type="ECO:0000256" key="8">
    <source>
        <dbReference type="ARBA" id="ARBA00022777"/>
    </source>
</evidence>
<proteinExistence type="predicted"/>
<dbReference type="EMBL" id="JABEYC010000148">
    <property type="protein sequence ID" value="KAF4981835.1"/>
    <property type="molecule type" value="Genomic_DNA"/>
</dbReference>
<evidence type="ECO:0000256" key="4">
    <source>
        <dbReference type="ARBA" id="ARBA00013948"/>
    </source>
</evidence>
<keyword evidence="9" id="KW-0067">ATP-binding</keyword>
<accession>A0A8H4UR23</accession>
<evidence type="ECO:0000256" key="2">
    <source>
        <dbReference type="ARBA" id="ARBA00011534"/>
    </source>
</evidence>
<dbReference type="SUPFAM" id="SSF56112">
    <property type="entry name" value="Protein kinase-like (PK-like)"/>
    <property type="match status" value="1"/>
</dbReference>
<protein>
    <recommendedName>
        <fullName evidence="5">EKC/KEOPS complex subunit BUD32</fullName>
        <ecNumber evidence="3">2.7.11.1</ecNumber>
    </recommendedName>
    <alternativeName>
        <fullName evidence="10 11">Atypical Serine/threonine protein kinase BUD32</fullName>
    </alternativeName>
    <alternativeName>
        <fullName evidence="4">EKC/KEOPS complex subunit bud32</fullName>
    </alternativeName>
</protein>
<evidence type="ECO:0000256" key="3">
    <source>
        <dbReference type="ARBA" id="ARBA00012513"/>
    </source>
</evidence>
<evidence type="ECO:0000256" key="7">
    <source>
        <dbReference type="ARBA" id="ARBA00022741"/>
    </source>
</evidence>
<evidence type="ECO:0000313" key="15">
    <source>
        <dbReference type="EMBL" id="KAF4981835.1"/>
    </source>
</evidence>
<gene>
    <name evidence="15" type="ORF">FZEAL_2413</name>
</gene>
<dbReference type="PANTHER" id="PTHR44329">
    <property type="entry name" value="SERINE/THREONINE-PROTEIN KINASE TNNI3K-RELATED"/>
    <property type="match status" value="1"/>
</dbReference>
<keyword evidence="7" id="KW-0547">Nucleotide-binding</keyword>
<evidence type="ECO:0000259" key="14">
    <source>
        <dbReference type="PROSITE" id="PS50011"/>
    </source>
</evidence>
<keyword evidence="16" id="KW-1185">Reference proteome</keyword>
<dbReference type="EC" id="2.7.11.1" evidence="3"/>
<organism evidence="15 16">
    <name type="scientific">Fusarium zealandicum</name>
    <dbReference type="NCBI Taxonomy" id="1053134"/>
    <lineage>
        <taxon>Eukaryota</taxon>
        <taxon>Fungi</taxon>
        <taxon>Dikarya</taxon>
        <taxon>Ascomycota</taxon>
        <taxon>Pezizomycotina</taxon>
        <taxon>Sordariomycetes</taxon>
        <taxon>Hypocreomycetidae</taxon>
        <taxon>Hypocreales</taxon>
        <taxon>Nectriaceae</taxon>
        <taxon>Fusarium</taxon>
        <taxon>Fusarium staphyleae species complex</taxon>
    </lineage>
</organism>
<keyword evidence="8" id="KW-0418">Kinase</keyword>
<dbReference type="Proteomes" id="UP000635477">
    <property type="component" value="Unassembled WGS sequence"/>
</dbReference>
<comment type="caution">
    <text evidence="15">The sequence shown here is derived from an EMBL/GenBank/DDBJ whole genome shotgun (WGS) entry which is preliminary data.</text>
</comment>
<dbReference type="PROSITE" id="PS00109">
    <property type="entry name" value="PROTEIN_KINASE_TYR"/>
    <property type="match status" value="1"/>
</dbReference>
<dbReference type="Pfam" id="PF00069">
    <property type="entry name" value="Pkinase"/>
    <property type="match status" value="1"/>
</dbReference>